<organism evidence="3 4">
    <name type="scientific">Winslowiella arboricola</name>
    <dbReference type="NCBI Taxonomy" id="2978220"/>
    <lineage>
        <taxon>Bacteria</taxon>
        <taxon>Pseudomonadati</taxon>
        <taxon>Pseudomonadota</taxon>
        <taxon>Gammaproteobacteria</taxon>
        <taxon>Enterobacterales</taxon>
        <taxon>Erwiniaceae</taxon>
        <taxon>Winslowiella</taxon>
    </lineage>
</organism>
<name>A0A9J6PT56_9GAMM</name>
<dbReference type="GO" id="GO:0016747">
    <property type="term" value="F:acyltransferase activity, transferring groups other than amino-acyl groups"/>
    <property type="evidence" value="ECO:0007669"/>
    <property type="project" value="InterPro"/>
</dbReference>
<dbReference type="AlphaFoldDB" id="A0A9J6PT56"/>
<feature type="domain" description="Acyltransferase 3" evidence="2">
    <location>
        <begin position="10"/>
        <end position="361"/>
    </location>
</feature>
<keyword evidence="3" id="KW-0012">Acyltransferase</keyword>
<feature type="transmembrane region" description="Helical" evidence="1">
    <location>
        <begin position="59"/>
        <end position="81"/>
    </location>
</feature>
<dbReference type="PANTHER" id="PTHR23028:SF134">
    <property type="entry name" value="PUTATIVE (AFU_ORTHOLOGUE AFUA_4G08520)-RELATED"/>
    <property type="match status" value="1"/>
</dbReference>
<dbReference type="Pfam" id="PF01757">
    <property type="entry name" value="Acyl_transf_3"/>
    <property type="match status" value="1"/>
</dbReference>
<dbReference type="PANTHER" id="PTHR23028">
    <property type="entry name" value="ACETYLTRANSFERASE"/>
    <property type="match status" value="1"/>
</dbReference>
<dbReference type="Proteomes" id="UP001064262">
    <property type="component" value="Unassembled WGS sequence"/>
</dbReference>
<protein>
    <submittedName>
        <fullName evidence="3">Acyltransferase</fullName>
    </submittedName>
</protein>
<keyword evidence="1" id="KW-0812">Transmembrane</keyword>
<accession>A0A9J6PT56</accession>
<feature type="transmembrane region" description="Helical" evidence="1">
    <location>
        <begin position="304"/>
        <end position="325"/>
    </location>
</feature>
<dbReference type="InterPro" id="IPR002656">
    <property type="entry name" value="Acyl_transf_3_dom"/>
</dbReference>
<feature type="transmembrane region" description="Helical" evidence="1">
    <location>
        <begin position="162"/>
        <end position="182"/>
    </location>
</feature>
<feature type="transmembrane region" description="Helical" evidence="1">
    <location>
        <begin position="102"/>
        <end position="120"/>
    </location>
</feature>
<dbReference type="EMBL" id="JAODIM010000042">
    <property type="protein sequence ID" value="MCU5778861.1"/>
    <property type="molecule type" value="Genomic_DNA"/>
</dbReference>
<proteinExistence type="predicted"/>
<sequence>MLKSKNRIGAVEGIRGLACLMVFLSHLSSTFAPSMHTGNPSSAKTSLDLLIHNSPFAFMYSGAAAVGIFFVLSGFILGYALSEKGDVVERASAMFVKRYFRLMPVALFSSVLAYFIFKYISVDASGLGQWAKNYEIKNPSLLDSIYYGSITPFFSGAAPYNWSLWTMKIEMFGSATVCFLTCFLSKTKFKKSIILICMIIPFFMNIKKGDEIYYASFISGLLIYHLDLRLNKHFLTLTFLSGLYLCGFHQTSSYYKWLSTITNIIVDGRVIDNYTLYNNIGGFLVVFSVIKSDMLSKALSTKPLVLLGTLSFSVYAIHQPLMHVFCPSIFNLMMTNEFTYSASSLMASLLTLLITYCLSFFVYIYIDKSSVYLCKLVERRVINSNGAL</sequence>
<evidence type="ECO:0000259" key="2">
    <source>
        <dbReference type="Pfam" id="PF01757"/>
    </source>
</evidence>
<dbReference type="RefSeq" id="WP_267143600.1">
    <property type="nucleotide sequence ID" value="NZ_JAODIL010000078.1"/>
</dbReference>
<evidence type="ECO:0000256" key="1">
    <source>
        <dbReference type="SAM" id="Phobius"/>
    </source>
</evidence>
<evidence type="ECO:0000313" key="3">
    <source>
        <dbReference type="EMBL" id="MCU5778861.1"/>
    </source>
</evidence>
<reference evidence="3" key="1">
    <citation type="submission" date="2022-09" db="EMBL/GenBank/DDBJ databases">
        <title>Winslowiella arboricola sp. nov., isolated from bleeding cankers on broadleaf hosts.</title>
        <authorList>
            <person name="Brady C."/>
            <person name="Kaur S."/>
            <person name="Crampton B."/>
            <person name="Maddock D."/>
            <person name="Arnold D."/>
            <person name="Denman S."/>
        </authorList>
    </citation>
    <scope>NUCLEOTIDE SEQUENCE</scope>
    <source>
        <strain evidence="3">BAC 15a-03b</strain>
    </source>
</reference>
<feature type="transmembrane region" description="Helical" evidence="1">
    <location>
        <begin position="345"/>
        <end position="366"/>
    </location>
</feature>
<comment type="caution">
    <text evidence="3">The sequence shown here is derived from an EMBL/GenBank/DDBJ whole genome shotgun (WGS) entry which is preliminary data.</text>
</comment>
<feature type="transmembrane region" description="Helical" evidence="1">
    <location>
        <begin position="275"/>
        <end position="292"/>
    </location>
</feature>
<feature type="transmembrane region" description="Helical" evidence="1">
    <location>
        <begin position="235"/>
        <end position="255"/>
    </location>
</feature>
<keyword evidence="3" id="KW-0808">Transferase</keyword>
<keyword evidence="4" id="KW-1185">Reference proteome</keyword>
<dbReference type="InterPro" id="IPR050879">
    <property type="entry name" value="Acyltransferase_3"/>
</dbReference>
<keyword evidence="1" id="KW-0472">Membrane</keyword>
<gene>
    <name evidence="3" type="ORF">N5923_15320</name>
</gene>
<keyword evidence="1" id="KW-1133">Transmembrane helix</keyword>
<evidence type="ECO:0000313" key="4">
    <source>
        <dbReference type="Proteomes" id="UP001064262"/>
    </source>
</evidence>